<dbReference type="EMBL" id="BMNE01000001">
    <property type="protein sequence ID" value="GGN71774.1"/>
    <property type="molecule type" value="Genomic_DNA"/>
</dbReference>
<feature type="domain" description="NADPH-dependent FMN reductase-like" evidence="1">
    <location>
        <begin position="4"/>
        <end position="135"/>
    </location>
</feature>
<protein>
    <recommendedName>
        <fullName evidence="1">NADPH-dependent FMN reductase-like domain-containing protein</fullName>
    </recommendedName>
</protein>
<name>A0ABQ2K8F1_9NOCA</name>
<sequence length="168" mass="17152">MSYLLALVAESDEDSTAAQLAAEAQRVAVGNNVDVVTLAELDTLPAYSADLDTEVGRPLIANQLRRSTLEADGVLLFSDEGMEVSPLAESVIAWLAHSGSGPAPTVEGKPVAVITAGPGEVVNQDMADRLRKAGADVVADGVSITGPWSDPATITRLGDTVVAVASAG</sequence>
<comment type="caution">
    <text evidence="2">The sequence shown here is derived from an EMBL/GenBank/DDBJ whole genome shotgun (WGS) entry which is preliminary data.</text>
</comment>
<dbReference type="RefSeq" id="WP_189024590.1">
    <property type="nucleotide sequence ID" value="NZ_BMNE01000001.1"/>
</dbReference>
<organism evidence="2 3">
    <name type="scientific">Nocardia rhizosphaerihabitans</name>
    <dbReference type="NCBI Taxonomy" id="1691570"/>
    <lineage>
        <taxon>Bacteria</taxon>
        <taxon>Bacillati</taxon>
        <taxon>Actinomycetota</taxon>
        <taxon>Actinomycetes</taxon>
        <taxon>Mycobacteriales</taxon>
        <taxon>Nocardiaceae</taxon>
        <taxon>Nocardia</taxon>
    </lineage>
</organism>
<dbReference type="Proteomes" id="UP000658127">
    <property type="component" value="Unassembled WGS sequence"/>
</dbReference>
<dbReference type="Gene3D" id="3.40.50.360">
    <property type="match status" value="1"/>
</dbReference>
<evidence type="ECO:0000313" key="2">
    <source>
        <dbReference type="EMBL" id="GGN71774.1"/>
    </source>
</evidence>
<dbReference type="Pfam" id="PF03358">
    <property type="entry name" value="FMN_red"/>
    <property type="match status" value="1"/>
</dbReference>
<reference evidence="3" key="1">
    <citation type="journal article" date="2019" name="Int. J. Syst. Evol. Microbiol.">
        <title>The Global Catalogue of Microorganisms (GCM) 10K type strain sequencing project: providing services to taxonomists for standard genome sequencing and annotation.</title>
        <authorList>
            <consortium name="The Broad Institute Genomics Platform"/>
            <consortium name="The Broad Institute Genome Sequencing Center for Infectious Disease"/>
            <person name="Wu L."/>
            <person name="Ma J."/>
        </authorList>
    </citation>
    <scope>NUCLEOTIDE SEQUENCE [LARGE SCALE GENOMIC DNA]</scope>
    <source>
        <strain evidence="3">CGMCC 4.7329</strain>
    </source>
</reference>
<dbReference type="InterPro" id="IPR005025">
    <property type="entry name" value="FMN_Rdtase-like_dom"/>
</dbReference>
<keyword evidence="3" id="KW-1185">Reference proteome</keyword>
<gene>
    <name evidence="2" type="ORF">GCM10011610_12400</name>
</gene>
<accession>A0ABQ2K8F1</accession>
<proteinExistence type="predicted"/>
<dbReference type="SUPFAM" id="SSF52218">
    <property type="entry name" value="Flavoproteins"/>
    <property type="match status" value="1"/>
</dbReference>
<dbReference type="InterPro" id="IPR029039">
    <property type="entry name" value="Flavoprotein-like_sf"/>
</dbReference>
<evidence type="ECO:0000313" key="3">
    <source>
        <dbReference type="Proteomes" id="UP000658127"/>
    </source>
</evidence>
<evidence type="ECO:0000259" key="1">
    <source>
        <dbReference type="Pfam" id="PF03358"/>
    </source>
</evidence>